<keyword evidence="2" id="KW-0472">Membrane</keyword>
<evidence type="ECO:0000256" key="1">
    <source>
        <dbReference type="SAM" id="MobiDB-lite"/>
    </source>
</evidence>
<feature type="region of interest" description="Disordered" evidence="1">
    <location>
        <begin position="39"/>
        <end position="67"/>
    </location>
</feature>
<comment type="caution">
    <text evidence="3">The sequence shown here is derived from an EMBL/GenBank/DDBJ whole genome shotgun (WGS) entry which is preliminary data.</text>
</comment>
<dbReference type="AlphaFoldDB" id="A0A1T0CU69"/>
<dbReference type="Proteomes" id="UP000189800">
    <property type="component" value="Unassembled WGS sequence"/>
</dbReference>
<evidence type="ECO:0000313" key="3">
    <source>
        <dbReference type="EMBL" id="OOS25898.1"/>
    </source>
</evidence>
<name>A0A1T0CU69_9GAMM</name>
<proteinExistence type="predicted"/>
<accession>A0A1T0CU69</accession>
<keyword evidence="2" id="KW-1133">Transmembrane helix</keyword>
<organism evidence="3 4">
    <name type="scientific">Moraxella pluranimalium</name>
    <dbReference type="NCBI Taxonomy" id="470453"/>
    <lineage>
        <taxon>Bacteria</taxon>
        <taxon>Pseudomonadati</taxon>
        <taxon>Pseudomonadota</taxon>
        <taxon>Gammaproteobacteria</taxon>
        <taxon>Moraxellales</taxon>
        <taxon>Moraxellaceae</taxon>
        <taxon>Moraxella</taxon>
    </lineage>
</organism>
<keyword evidence="2" id="KW-0812">Transmembrane</keyword>
<protein>
    <submittedName>
        <fullName evidence="3">Uncharacterized protein</fullName>
    </submittedName>
</protein>
<feature type="transmembrane region" description="Helical" evidence="2">
    <location>
        <begin position="12"/>
        <end position="30"/>
    </location>
</feature>
<evidence type="ECO:0000256" key="2">
    <source>
        <dbReference type="SAM" id="Phobius"/>
    </source>
</evidence>
<keyword evidence="4" id="KW-1185">Reference proteome</keyword>
<sequence>MMARTDSSQTYKVMIGIFIAITFMVCAVVVSHHRGGFDTSHTHHHDSHDSHHSHHSQQQDLANMHTSDTSQADAIKGYWWSPLVHMATCAH</sequence>
<dbReference type="EMBL" id="MUYU01000005">
    <property type="protein sequence ID" value="OOS25898.1"/>
    <property type="molecule type" value="Genomic_DNA"/>
</dbReference>
<reference evidence="3 4" key="1">
    <citation type="submission" date="2017-02" db="EMBL/GenBank/DDBJ databases">
        <title>Draft genome sequence of Moraxella pluranimalium CCUG 54913T type strain.</title>
        <authorList>
            <person name="Salva-Serra F."/>
            <person name="Engstrom-Jakobsson H."/>
            <person name="Thorell K."/>
            <person name="Jaen-Luchoro D."/>
            <person name="Gonzales-Siles L."/>
            <person name="Karlsson R."/>
            <person name="Yazdan S."/>
            <person name="Boulund F."/>
            <person name="Johnning A."/>
            <person name="Engstrand L."/>
            <person name="Kristiansson E."/>
            <person name="Moore E."/>
        </authorList>
    </citation>
    <scope>NUCLEOTIDE SEQUENCE [LARGE SCALE GENOMIC DNA]</scope>
    <source>
        <strain evidence="3 4">CCUG 54913</strain>
    </source>
</reference>
<dbReference type="STRING" id="470453.B0680_00575"/>
<evidence type="ECO:0000313" key="4">
    <source>
        <dbReference type="Proteomes" id="UP000189800"/>
    </source>
</evidence>
<gene>
    <name evidence="3" type="ORF">B0680_00575</name>
</gene>